<protein>
    <submittedName>
        <fullName evidence="8">PTS system, cellobiose-specific IIA component</fullName>
    </submittedName>
</protein>
<evidence type="ECO:0000256" key="3">
    <source>
        <dbReference type="ARBA" id="ARBA00022679"/>
    </source>
</evidence>
<dbReference type="GO" id="GO:0046872">
    <property type="term" value="F:metal ion binding"/>
    <property type="evidence" value="ECO:0007669"/>
    <property type="project" value="UniProtKB-KW"/>
</dbReference>
<dbReference type="Gene3D" id="1.20.58.80">
    <property type="entry name" value="Phosphotransferase system, lactose/cellobiose-type IIA subunit"/>
    <property type="match status" value="1"/>
</dbReference>
<evidence type="ECO:0000313" key="8">
    <source>
        <dbReference type="EMBL" id="ASP28430.1"/>
    </source>
</evidence>
<keyword evidence="2" id="KW-0762">Sugar transport</keyword>
<dbReference type="EMBL" id="CP022535">
    <property type="protein sequence ID" value="ASP28430.1"/>
    <property type="molecule type" value="Genomic_DNA"/>
</dbReference>
<dbReference type="SUPFAM" id="SSF46973">
    <property type="entry name" value="Enzyme IIa from lactose specific PTS, IIa-lac"/>
    <property type="match status" value="1"/>
</dbReference>
<keyword evidence="9" id="KW-1185">Reference proteome</keyword>
<evidence type="ECO:0000256" key="2">
    <source>
        <dbReference type="ARBA" id="ARBA00022597"/>
    </source>
</evidence>
<evidence type="ECO:0000256" key="6">
    <source>
        <dbReference type="PIRSR" id="PIRSR000699-2"/>
    </source>
</evidence>
<keyword evidence="6" id="KW-0479">Metal-binding</keyword>
<proteinExistence type="predicted"/>
<keyword evidence="6" id="KW-0460">Magnesium</keyword>
<dbReference type="Proteomes" id="UP000203229">
    <property type="component" value="Chromosome"/>
</dbReference>
<accession>A0A222EPI5</accession>
<dbReference type="PANTHER" id="PTHR34382">
    <property type="entry name" value="PTS SYSTEM N,N'-DIACETYLCHITOBIOSE-SPECIFIC EIIA COMPONENT"/>
    <property type="match status" value="1"/>
</dbReference>
<comment type="cofactor">
    <cofactor evidence="6">
        <name>Mg(2+)</name>
        <dbReference type="ChEBI" id="CHEBI:18420"/>
    </cofactor>
    <text evidence="6">Binds 1 Mg(2+) ion per trimer.</text>
</comment>
<dbReference type="RefSeq" id="WP_094049154.1">
    <property type="nucleotide sequence ID" value="NZ_CP022535.1"/>
</dbReference>
<evidence type="ECO:0000256" key="7">
    <source>
        <dbReference type="PROSITE-ProRule" id="PRU00418"/>
    </source>
</evidence>
<dbReference type="PANTHER" id="PTHR34382:SF7">
    <property type="entry name" value="PTS SYSTEM N,N'-DIACETYLCHITOBIOSE-SPECIFIC EIIA COMPONENT"/>
    <property type="match status" value="1"/>
</dbReference>
<dbReference type="OrthoDB" id="389577at2"/>
<reference evidence="8 9" key="1">
    <citation type="submission" date="2017-07" db="EMBL/GenBank/DDBJ databases">
        <title>Complete genome sequence of Spiroplasma corruscae EC-1 (DSM 19793).</title>
        <authorList>
            <person name="Tsai Y.-M."/>
            <person name="Lo W.-S."/>
            <person name="Kuo C.-H."/>
        </authorList>
    </citation>
    <scope>NUCLEOTIDE SEQUENCE [LARGE SCALE GENOMIC DNA]</scope>
    <source>
        <strain evidence="8 9">EC-1</strain>
    </source>
</reference>
<feature type="modified residue" description="Phosphohistidine; by HPr" evidence="7">
    <location>
        <position position="78"/>
    </location>
</feature>
<dbReference type="InterPro" id="IPR036542">
    <property type="entry name" value="PTS_IIA_lac/cel_sf"/>
</dbReference>
<keyword evidence="1" id="KW-0813">Transport</keyword>
<keyword evidence="3" id="KW-0808">Transferase</keyword>
<feature type="active site" description="Tele-phosphohistidine intermediate" evidence="5">
    <location>
        <position position="78"/>
    </location>
</feature>
<dbReference type="InterPro" id="IPR003188">
    <property type="entry name" value="PTS_IIA_lac/cel"/>
</dbReference>
<evidence type="ECO:0000256" key="4">
    <source>
        <dbReference type="ARBA" id="ARBA00022683"/>
    </source>
</evidence>
<evidence type="ECO:0000256" key="5">
    <source>
        <dbReference type="PIRSR" id="PIRSR000699-1"/>
    </source>
</evidence>
<dbReference type="AlphaFoldDB" id="A0A222EPI5"/>
<dbReference type="GO" id="GO:0009401">
    <property type="term" value="P:phosphoenolpyruvate-dependent sugar phosphotransferase system"/>
    <property type="evidence" value="ECO:0007669"/>
    <property type="project" value="UniProtKB-KW"/>
</dbReference>
<dbReference type="Pfam" id="PF02255">
    <property type="entry name" value="PTS_IIA"/>
    <property type="match status" value="1"/>
</dbReference>
<dbReference type="KEGG" id="scou:SCORR_v1c06580"/>
<gene>
    <name evidence="8" type="primary">celC</name>
    <name evidence="8" type="ORF">SCORR_v1c06580</name>
</gene>
<feature type="binding site" evidence="6">
    <location>
        <position position="81"/>
    </location>
    <ligand>
        <name>Mg(2+)</name>
        <dbReference type="ChEBI" id="CHEBI:18420"/>
        <note>ligand shared between all trimeric partners</note>
    </ligand>
</feature>
<name>A0A222EPI5_9MOLU</name>
<evidence type="ECO:0000313" key="9">
    <source>
        <dbReference type="Proteomes" id="UP000203229"/>
    </source>
</evidence>
<sequence>MNKIDWEKISMTIISNVGEAKSNAILAIDEAENDNFKDAEILLKKSEELMILAEQEHMEVIVQEAQGIKHPFKLLFVHAEDQMLNTQTIIIMAKKLINIYKKISK</sequence>
<dbReference type="PIRSF" id="PIRSF000699">
    <property type="entry name" value="PTS_IILac_III"/>
    <property type="match status" value="1"/>
</dbReference>
<dbReference type="PROSITE" id="PS51095">
    <property type="entry name" value="PTS_EIIA_TYPE_3"/>
    <property type="match status" value="1"/>
</dbReference>
<evidence type="ECO:0000256" key="1">
    <source>
        <dbReference type="ARBA" id="ARBA00022448"/>
    </source>
</evidence>
<dbReference type="GO" id="GO:0016740">
    <property type="term" value="F:transferase activity"/>
    <property type="evidence" value="ECO:0007669"/>
    <property type="project" value="UniProtKB-KW"/>
</dbReference>
<keyword evidence="4" id="KW-0598">Phosphotransferase system</keyword>
<organism evidence="8 9">
    <name type="scientific">Spiroplasma corruscae</name>
    <dbReference type="NCBI Taxonomy" id="216934"/>
    <lineage>
        <taxon>Bacteria</taxon>
        <taxon>Bacillati</taxon>
        <taxon>Mycoplasmatota</taxon>
        <taxon>Mollicutes</taxon>
        <taxon>Entomoplasmatales</taxon>
        <taxon>Spiroplasmataceae</taxon>
        <taxon>Spiroplasma</taxon>
    </lineage>
</organism>